<dbReference type="NCBIfam" id="TIGR00442">
    <property type="entry name" value="hisS"/>
    <property type="match status" value="1"/>
</dbReference>
<name>M4V9F7_9BACT</name>
<accession>M4V9F7</accession>
<dbReference type="InterPro" id="IPR006195">
    <property type="entry name" value="aa-tRNA-synth_II"/>
</dbReference>
<keyword evidence="3" id="KW-0436">Ligase</keyword>
<protein>
    <recommendedName>
        <fullName evidence="3">Histidine--tRNA ligase</fullName>
        <ecNumber evidence="3">6.1.1.21</ecNumber>
    </recommendedName>
    <alternativeName>
        <fullName evidence="3">Histidyl-tRNA synthetase</fullName>
        <shortName evidence="3">HisRS</shortName>
    </alternativeName>
</protein>
<feature type="binding site" evidence="4">
    <location>
        <position position="131"/>
    </location>
    <ligand>
        <name>L-histidine</name>
        <dbReference type="ChEBI" id="CHEBI:57595"/>
    </ligand>
</feature>
<dbReference type="STRING" id="1184267.A11Q_857"/>
<keyword evidence="3" id="KW-0067">ATP-binding</keyword>
<dbReference type="PATRIC" id="fig|1184267.3.peg.868"/>
<dbReference type="EMBL" id="CP003537">
    <property type="protein sequence ID" value="AGH95075.1"/>
    <property type="molecule type" value="Genomic_DNA"/>
</dbReference>
<dbReference type="AlphaFoldDB" id="M4V9F7"/>
<dbReference type="CDD" id="cd00773">
    <property type="entry name" value="HisRS-like_core"/>
    <property type="match status" value="1"/>
</dbReference>
<dbReference type="PANTHER" id="PTHR43707:SF1">
    <property type="entry name" value="HISTIDINE--TRNA LIGASE, MITOCHONDRIAL-RELATED"/>
    <property type="match status" value="1"/>
</dbReference>
<evidence type="ECO:0000313" key="6">
    <source>
        <dbReference type="EMBL" id="AGH95075.1"/>
    </source>
</evidence>
<dbReference type="eggNOG" id="COG0124">
    <property type="taxonomic scope" value="Bacteria"/>
</dbReference>
<evidence type="ECO:0000259" key="5">
    <source>
        <dbReference type="PROSITE" id="PS50862"/>
    </source>
</evidence>
<dbReference type="GO" id="GO:0004821">
    <property type="term" value="F:histidine-tRNA ligase activity"/>
    <property type="evidence" value="ECO:0007669"/>
    <property type="project" value="UniProtKB-UniRule"/>
</dbReference>
<feature type="binding site" evidence="4">
    <location>
        <begin position="267"/>
        <end position="268"/>
    </location>
    <ligand>
        <name>L-histidine</name>
        <dbReference type="ChEBI" id="CHEBI:57595"/>
    </ligand>
</feature>
<dbReference type="Pfam" id="PF13393">
    <property type="entry name" value="tRNA-synt_His"/>
    <property type="match status" value="1"/>
</dbReference>
<comment type="subcellular location">
    <subcellularLocation>
        <location evidence="3">Cytoplasm</location>
    </subcellularLocation>
</comment>
<proteinExistence type="inferred from homology"/>
<dbReference type="PANTHER" id="PTHR43707">
    <property type="entry name" value="HISTIDYL-TRNA SYNTHETASE"/>
    <property type="match status" value="1"/>
</dbReference>
<evidence type="ECO:0000256" key="4">
    <source>
        <dbReference type="PIRSR" id="PIRSR001549-1"/>
    </source>
</evidence>
<sequence>MLYWLMSKYQNVRGTRDLLPEVKQIFRQIEETAYKTAKNYSFKEIETPIFEFSDVFHRSLGETSDAVSKETYTFTDRGGDSITLRPEGTAGVVRSFVSEGLAQHLPLKLYYYGPMFRYERPQKGRYRQFYQLGVEVLGLESALADVECLDLAWNILKQIGLENRCVLEINTLGDVESRNSYRQALVEYLTPFKEQLSTDSQTRLEKNPLRILDSKDEGDKKIVAGAPLMENYLNETSKKFFSDVIAGLETLGIPYKINSKLVRGLDYYCHTVFEFTTTELGAQSAILSGGRYDGLVEMLGGPKTPGVGWAAGVDRLADLCSAHIESLRTAQAPIAIIGHGDKALAEAMKITSALRHQNKYCEIFLTGNFKKKLEKANKLGTEKAILIFEQENGSFEYKLKNFKTGEEIAGSITDLLKSI</sequence>
<keyword evidence="3" id="KW-0547">Nucleotide-binding</keyword>
<dbReference type="Gene3D" id="3.40.50.800">
    <property type="entry name" value="Anticodon-binding domain"/>
    <property type="match status" value="1"/>
</dbReference>
<dbReference type="GO" id="GO:0005524">
    <property type="term" value="F:ATP binding"/>
    <property type="evidence" value="ECO:0007669"/>
    <property type="project" value="UniProtKB-UniRule"/>
</dbReference>
<dbReference type="HOGENOM" id="CLU_025113_1_1_7"/>
<dbReference type="RefSeq" id="WP_015469565.1">
    <property type="nucleotide sequence ID" value="NC_020813.1"/>
</dbReference>
<feature type="binding site" evidence="4">
    <location>
        <position position="263"/>
    </location>
    <ligand>
        <name>L-histidine</name>
        <dbReference type="ChEBI" id="CHEBI:57595"/>
    </ligand>
</feature>
<dbReference type="Gene3D" id="3.30.930.10">
    <property type="entry name" value="Bira Bifunctional Protein, Domain 2"/>
    <property type="match status" value="1"/>
</dbReference>
<dbReference type="EC" id="6.1.1.21" evidence="3"/>
<comment type="catalytic activity">
    <reaction evidence="3">
        <text>tRNA(His) + L-histidine + ATP = L-histidyl-tRNA(His) + AMP + diphosphate + H(+)</text>
        <dbReference type="Rhea" id="RHEA:17313"/>
        <dbReference type="Rhea" id="RHEA-COMP:9665"/>
        <dbReference type="Rhea" id="RHEA-COMP:9689"/>
        <dbReference type="ChEBI" id="CHEBI:15378"/>
        <dbReference type="ChEBI" id="CHEBI:30616"/>
        <dbReference type="ChEBI" id="CHEBI:33019"/>
        <dbReference type="ChEBI" id="CHEBI:57595"/>
        <dbReference type="ChEBI" id="CHEBI:78442"/>
        <dbReference type="ChEBI" id="CHEBI:78527"/>
        <dbReference type="ChEBI" id="CHEBI:456215"/>
        <dbReference type="EC" id="6.1.1.21"/>
    </reaction>
</comment>
<dbReference type="SUPFAM" id="SSF52954">
    <property type="entry name" value="Class II aaRS ABD-related"/>
    <property type="match status" value="1"/>
</dbReference>
<dbReference type="HAMAP" id="MF_00127">
    <property type="entry name" value="His_tRNA_synth"/>
    <property type="match status" value="1"/>
</dbReference>
<feature type="binding site" evidence="4">
    <location>
        <position position="117"/>
    </location>
    <ligand>
        <name>L-histidine</name>
        <dbReference type="ChEBI" id="CHEBI:57595"/>
    </ligand>
</feature>
<feature type="domain" description="Aminoacyl-transfer RNA synthetases class-II family profile" evidence="5">
    <location>
        <begin position="13"/>
        <end position="333"/>
    </location>
</feature>
<keyword evidence="7" id="KW-1185">Reference proteome</keyword>
<evidence type="ECO:0000256" key="3">
    <source>
        <dbReference type="HAMAP-Rule" id="MF_00127"/>
    </source>
</evidence>
<comment type="similarity">
    <text evidence="1 3">Belongs to the class-II aminoacyl-tRNA synthetase family.</text>
</comment>
<evidence type="ECO:0000313" key="7">
    <source>
        <dbReference type="Proteomes" id="UP000012040"/>
    </source>
</evidence>
<dbReference type="InterPro" id="IPR045864">
    <property type="entry name" value="aa-tRNA-synth_II/BPL/LPL"/>
</dbReference>
<keyword evidence="3" id="KW-0963">Cytoplasm</keyword>
<dbReference type="InterPro" id="IPR015807">
    <property type="entry name" value="His-tRNA-ligase"/>
</dbReference>
<dbReference type="PROSITE" id="PS50862">
    <property type="entry name" value="AA_TRNA_LIGASE_II"/>
    <property type="match status" value="1"/>
</dbReference>
<evidence type="ECO:0000256" key="2">
    <source>
        <dbReference type="ARBA" id="ARBA00011738"/>
    </source>
</evidence>
<evidence type="ECO:0000256" key="1">
    <source>
        <dbReference type="ARBA" id="ARBA00008226"/>
    </source>
</evidence>
<dbReference type="Proteomes" id="UP000012040">
    <property type="component" value="Chromosome"/>
</dbReference>
<dbReference type="SUPFAM" id="SSF55681">
    <property type="entry name" value="Class II aaRS and biotin synthetases"/>
    <property type="match status" value="1"/>
</dbReference>
<organism evidence="6 7">
    <name type="scientific">Pseudobdellovibrio exovorus JSS</name>
    <dbReference type="NCBI Taxonomy" id="1184267"/>
    <lineage>
        <taxon>Bacteria</taxon>
        <taxon>Pseudomonadati</taxon>
        <taxon>Bdellovibrionota</taxon>
        <taxon>Bdellovibrionia</taxon>
        <taxon>Bdellovibrionales</taxon>
        <taxon>Pseudobdellovibrionaceae</taxon>
        <taxon>Pseudobdellovibrio</taxon>
    </lineage>
</organism>
<comment type="subunit">
    <text evidence="2 3">Homodimer.</text>
</comment>
<feature type="binding site" evidence="4">
    <location>
        <position position="135"/>
    </location>
    <ligand>
        <name>L-histidine</name>
        <dbReference type="ChEBI" id="CHEBI:57595"/>
    </ligand>
</feature>
<dbReference type="InterPro" id="IPR004516">
    <property type="entry name" value="HisRS/HisZ"/>
</dbReference>
<dbReference type="InterPro" id="IPR041715">
    <property type="entry name" value="HisRS-like_core"/>
</dbReference>
<dbReference type="GO" id="GO:0006427">
    <property type="term" value="P:histidyl-tRNA aminoacylation"/>
    <property type="evidence" value="ECO:0007669"/>
    <property type="project" value="UniProtKB-UniRule"/>
</dbReference>
<dbReference type="PIRSF" id="PIRSF001549">
    <property type="entry name" value="His-tRNA_synth"/>
    <property type="match status" value="1"/>
</dbReference>
<dbReference type="KEGG" id="bex:A11Q_857"/>
<keyword evidence="3" id="KW-0648">Protein biosynthesis</keyword>
<dbReference type="GO" id="GO:0005737">
    <property type="term" value="C:cytoplasm"/>
    <property type="evidence" value="ECO:0007669"/>
    <property type="project" value="UniProtKB-SubCell"/>
</dbReference>
<reference evidence="6 7" key="1">
    <citation type="journal article" date="2013" name="ISME J.">
        <title>By their genes ye shall know them: genomic signatures of predatory bacteria.</title>
        <authorList>
            <person name="Pasternak Z."/>
            <person name="Pietrokovski S."/>
            <person name="Rotem O."/>
            <person name="Gophna U."/>
            <person name="Lurie-Weinberger M.N."/>
            <person name="Jurkevitch E."/>
        </authorList>
    </citation>
    <scope>NUCLEOTIDE SEQUENCE [LARGE SCALE GENOMIC DNA]</scope>
    <source>
        <strain evidence="6 7">JSS</strain>
    </source>
</reference>
<dbReference type="InterPro" id="IPR036621">
    <property type="entry name" value="Anticodon-bd_dom_sf"/>
</dbReference>
<feature type="binding site" evidence="4">
    <location>
        <begin position="87"/>
        <end position="89"/>
    </location>
    <ligand>
        <name>L-histidine</name>
        <dbReference type="ChEBI" id="CHEBI:57595"/>
    </ligand>
</feature>
<keyword evidence="3 6" id="KW-0030">Aminoacyl-tRNA synthetase</keyword>
<gene>
    <name evidence="3" type="primary">hisS</name>
    <name evidence="6" type="ORF">A11Q_857</name>
</gene>